<evidence type="ECO:0000313" key="8">
    <source>
        <dbReference type="Proteomes" id="UP000053904"/>
    </source>
</evidence>
<evidence type="ECO:0000256" key="1">
    <source>
        <dbReference type="ARBA" id="ARBA00022490"/>
    </source>
</evidence>
<dbReference type="EMBL" id="LGGO01000068">
    <property type="protein sequence ID" value="KUK77088.1"/>
    <property type="molecule type" value="Genomic_DNA"/>
</dbReference>
<organism evidence="7 8">
    <name type="scientific">candidate division WS6 bacterium 34_10</name>
    <dbReference type="NCBI Taxonomy" id="1641389"/>
    <lineage>
        <taxon>Bacteria</taxon>
        <taxon>Candidatus Dojkabacteria</taxon>
    </lineage>
</organism>
<dbReference type="Proteomes" id="UP000053904">
    <property type="component" value="Unassembled WGS sequence"/>
</dbReference>
<comment type="subunit">
    <text evidence="6">Forms polymers.</text>
</comment>
<evidence type="ECO:0000256" key="6">
    <source>
        <dbReference type="HAMAP-Rule" id="MF_02207"/>
    </source>
</evidence>
<dbReference type="GO" id="GO:0008360">
    <property type="term" value="P:regulation of cell shape"/>
    <property type="evidence" value="ECO:0007669"/>
    <property type="project" value="UniProtKB-UniRule"/>
</dbReference>
<keyword evidence="4 6" id="KW-0133">Cell shape</keyword>
<dbReference type="AlphaFoldDB" id="A0A101HHV2"/>
<dbReference type="InterPro" id="IPR043129">
    <property type="entry name" value="ATPase_NBD"/>
</dbReference>
<dbReference type="NCBIfam" id="TIGR00904">
    <property type="entry name" value="mreB"/>
    <property type="match status" value="1"/>
</dbReference>
<proteinExistence type="inferred from homology"/>
<name>A0A101HHV2_9BACT</name>
<dbReference type="GO" id="GO:0005524">
    <property type="term" value="F:ATP binding"/>
    <property type="evidence" value="ECO:0007669"/>
    <property type="project" value="UniProtKB-KW"/>
</dbReference>
<dbReference type="InterPro" id="IPR004753">
    <property type="entry name" value="MreB"/>
</dbReference>
<dbReference type="Pfam" id="PF06723">
    <property type="entry name" value="MreB_Mbl"/>
    <property type="match status" value="1"/>
</dbReference>
<evidence type="ECO:0000256" key="2">
    <source>
        <dbReference type="ARBA" id="ARBA00022741"/>
    </source>
</evidence>
<dbReference type="PATRIC" id="fig|1641389.3.peg.654"/>
<feature type="binding site" evidence="6">
    <location>
        <begin position="297"/>
        <end position="300"/>
    </location>
    <ligand>
        <name>ATP</name>
        <dbReference type="ChEBI" id="CHEBI:30616"/>
    </ligand>
</feature>
<dbReference type="PANTHER" id="PTHR42749:SF1">
    <property type="entry name" value="CELL SHAPE-DETERMINING PROTEIN MREB"/>
    <property type="match status" value="1"/>
</dbReference>
<evidence type="ECO:0000256" key="4">
    <source>
        <dbReference type="ARBA" id="ARBA00022960"/>
    </source>
</evidence>
<keyword evidence="1 6" id="KW-0963">Cytoplasm</keyword>
<dbReference type="NCBIfam" id="NF010539">
    <property type="entry name" value="PRK13927.1"/>
    <property type="match status" value="1"/>
</dbReference>
<comment type="caution">
    <text evidence="6">Lacks conserved residue(s) required for the propagation of feature annotation.</text>
</comment>
<comment type="caution">
    <text evidence="7">The sequence shown here is derived from an EMBL/GenBank/DDBJ whole genome shotgun (WGS) entry which is preliminary data.</text>
</comment>
<dbReference type="Gene3D" id="3.30.420.40">
    <property type="match status" value="3"/>
</dbReference>
<comment type="similarity">
    <text evidence="5 6">Belongs to the FtsA/MreB family.</text>
</comment>
<dbReference type="GO" id="GO:0000902">
    <property type="term" value="P:cell morphogenesis"/>
    <property type="evidence" value="ECO:0007669"/>
    <property type="project" value="InterPro"/>
</dbReference>
<protein>
    <recommendedName>
        <fullName evidence="6">Cell shape-determining protein MreB</fullName>
    </recommendedName>
</protein>
<dbReference type="CDD" id="cd10225">
    <property type="entry name" value="ASKHA_NBD_MreB-like"/>
    <property type="match status" value="1"/>
</dbReference>
<evidence type="ECO:0000256" key="3">
    <source>
        <dbReference type="ARBA" id="ARBA00022840"/>
    </source>
</evidence>
<keyword evidence="2 6" id="KW-0547">Nucleotide-binding</keyword>
<gene>
    <name evidence="6" type="primary">mreB</name>
    <name evidence="7" type="ORF">XD93_0548</name>
</gene>
<feature type="binding site" evidence="6">
    <location>
        <begin position="217"/>
        <end position="220"/>
    </location>
    <ligand>
        <name>ATP</name>
        <dbReference type="ChEBI" id="CHEBI:30616"/>
    </ligand>
</feature>
<dbReference type="HAMAP" id="MF_02207">
    <property type="entry name" value="MreB"/>
    <property type="match status" value="1"/>
</dbReference>
<dbReference type="InterPro" id="IPR056546">
    <property type="entry name" value="MreB_MamK-like"/>
</dbReference>
<evidence type="ECO:0000256" key="5">
    <source>
        <dbReference type="ARBA" id="ARBA00023458"/>
    </source>
</evidence>
<keyword evidence="3 6" id="KW-0067">ATP-binding</keyword>
<dbReference type="PRINTS" id="PR01652">
    <property type="entry name" value="SHAPEPROTEIN"/>
</dbReference>
<reference evidence="8" key="1">
    <citation type="journal article" date="2015" name="MBio">
        <title>Genome-Resolved Metagenomic Analysis Reveals Roles for Candidate Phyla and Other Microbial Community Members in Biogeochemical Transformations in Oil Reservoirs.</title>
        <authorList>
            <person name="Hu P."/>
            <person name="Tom L."/>
            <person name="Singh A."/>
            <person name="Thomas B.C."/>
            <person name="Baker B.J."/>
            <person name="Piceno Y.M."/>
            <person name="Andersen G.L."/>
            <person name="Banfield J.F."/>
        </authorList>
    </citation>
    <scope>NUCLEOTIDE SEQUENCE [LARGE SCALE GENOMIC DNA]</scope>
</reference>
<dbReference type="PANTHER" id="PTHR42749">
    <property type="entry name" value="CELL SHAPE-DETERMINING PROTEIN MREB"/>
    <property type="match status" value="1"/>
</dbReference>
<dbReference type="SUPFAM" id="SSF53067">
    <property type="entry name" value="Actin-like ATPase domain"/>
    <property type="match status" value="2"/>
</dbReference>
<feature type="binding site" evidence="6">
    <location>
        <begin position="169"/>
        <end position="171"/>
    </location>
    <ligand>
        <name>ATP</name>
        <dbReference type="ChEBI" id="CHEBI:30616"/>
    </ligand>
</feature>
<accession>A0A101HHV2</accession>
<comment type="subcellular location">
    <subcellularLocation>
        <location evidence="6">Cytoplasm</location>
    </subcellularLocation>
    <text evidence="6">Membrane-associated.</text>
</comment>
<sequence length="351" mass="38058">MKIFDSVWNLVTYDLGIDLGTSNTIVYLRGHGIVISEPSVVAIDKRTKKVLAVGSEARKMIGRTPANIVAVRPLRHGVISDFDTTQAMIHHFIHKTHKIFSKNWKLPRPRVIMGVPSSVTEVERQAVIDASKTAGAREVYIVEEAMAAAIGSGLPIEEASGNMIVDIGGGTTDIAVMSLGDVVIDNTIKVAGDEMSEEIVNYVKDKYNILIGERTAEDVKIAIGSAIPLEEEKEVILQGRDLVNGLPKSIKVSSVEIREAIMGPLGTITEAVKEAVEDTPPELVKDLLTSGLHLAGGGSLIKGIDMYWQNELNMSVHIVDDPISAVARGTAQMLDHIELLDKVQTSWKELV</sequence>
<dbReference type="GO" id="GO:0005737">
    <property type="term" value="C:cytoplasm"/>
    <property type="evidence" value="ECO:0007669"/>
    <property type="project" value="UniProtKB-SubCell"/>
</dbReference>
<comment type="function">
    <text evidence="6">Forms membrane-associated dynamic filaments that are essential for cell shape determination. Acts by regulating cell wall synthesis and cell elongation, and thus cell shape. A feedback loop between cell geometry and MreB localization may maintain elongated cell shape by targeting cell wall growth to regions of negative cell wall curvature.</text>
</comment>
<evidence type="ECO:0000313" key="7">
    <source>
        <dbReference type="EMBL" id="KUK77088.1"/>
    </source>
</evidence>